<dbReference type="Pfam" id="PF13196">
    <property type="entry name" value="DUF4012"/>
    <property type="match status" value="1"/>
</dbReference>
<reference evidence="3" key="1">
    <citation type="submission" date="2017-09" db="EMBL/GenBank/DDBJ databases">
        <title>Depth-based differentiation of microbial function through sediment-hosted aquifers and enrichment of novel symbionts in the deep terrestrial subsurface.</title>
        <authorList>
            <person name="Probst A.J."/>
            <person name="Ladd B."/>
            <person name="Jarett J.K."/>
            <person name="Geller-Mcgrath D.E."/>
            <person name="Sieber C.M.K."/>
            <person name="Emerson J.B."/>
            <person name="Anantharaman K."/>
            <person name="Thomas B.C."/>
            <person name="Malmstrom R."/>
            <person name="Stieglmeier M."/>
            <person name="Klingl A."/>
            <person name="Woyke T."/>
            <person name="Ryan C.M."/>
            <person name="Banfield J.F."/>
        </authorList>
    </citation>
    <scope>NUCLEOTIDE SEQUENCE [LARGE SCALE GENOMIC DNA]</scope>
</reference>
<gene>
    <name evidence="2" type="ORF">COU35_02190</name>
</gene>
<name>A0A2H0TQQ1_9BACT</name>
<feature type="transmembrane region" description="Helical" evidence="1">
    <location>
        <begin position="16"/>
        <end position="35"/>
    </location>
</feature>
<dbReference type="EMBL" id="PFCB01000020">
    <property type="protein sequence ID" value="PIR74469.1"/>
    <property type="molecule type" value="Genomic_DNA"/>
</dbReference>
<keyword evidence="1" id="KW-1133">Transmembrane helix</keyword>
<evidence type="ECO:0008006" key="4">
    <source>
        <dbReference type="Google" id="ProtNLM"/>
    </source>
</evidence>
<evidence type="ECO:0000256" key="1">
    <source>
        <dbReference type="SAM" id="Phobius"/>
    </source>
</evidence>
<dbReference type="AlphaFoldDB" id="A0A2H0TQQ1"/>
<dbReference type="Proteomes" id="UP000230154">
    <property type="component" value="Unassembled WGS sequence"/>
</dbReference>
<organism evidence="2 3">
    <name type="scientific">Candidatus Magasanikbacteria bacterium CG10_big_fil_rev_8_21_14_0_10_47_10</name>
    <dbReference type="NCBI Taxonomy" id="1974652"/>
    <lineage>
        <taxon>Bacteria</taxon>
        <taxon>Candidatus Magasanikiibacteriota</taxon>
    </lineage>
</organism>
<keyword evidence="1" id="KW-0472">Membrane</keyword>
<comment type="caution">
    <text evidence="2">The sequence shown here is derived from an EMBL/GenBank/DDBJ whole genome shotgun (WGS) entry which is preliminary data.</text>
</comment>
<protein>
    <recommendedName>
        <fullName evidence="4">DUF4012 domain-containing protein</fullName>
    </recommendedName>
</protein>
<evidence type="ECO:0000313" key="3">
    <source>
        <dbReference type="Proteomes" id="UP000230154"/>
    </source>
</evidence>
<proteinExistence type="predicted"/>
<evidence type="ECO:0000313" key="2">
    <source>
        <dbReference type="EMBL" id="PIR74469.1"/>
    </source>
</evidence>
<keyword evidence="1" id="KW-0812">Transmembrane</keyword>
<dbReference type="InterPro" id="IPR025101">
    <property type="entry name" value="DUF4012"/>
</dbReference>
<sequence length="494" mass="56180">MMHPLDPFHKKKKRRWPYIVLFVIFLLGVGIYGAFRWVTSLTPEQLLQSELTRDLIRGYIGEENKDLVDLVPPFLGFDEPRTYLLLFLNNTEIRPGGGFIGSYATVRVDKGHVEILAFDGTENLDAGTPKDWSPVPPSIITRELYVDKWYFRDSNWSPDFAVNAKQALLYYRAEGGTAAQEIDAIVGVTPTVLEELLRLTGPLTIQGMTFTADTVTKQLEDEVEFQYKQRGLAVEERKQILQPFFRRLIDTLAIDAFAKPDVYLTLIKNMIAQRHIMGYAFDADLQKPMKELDLVQSVAMVDYDYLMWVDANLGALKTDAVIRRHVTYETRDIEGAHYRVARMTYVHPTGFDKFTTRYRTYARAFVPKDSILHSATIINPNGTRTPIPVGEVDQGVDLDKQWFGAFTVIEPNTTESLEFVYQLSPAVRRQIDNGGYQLLVQKQPGTTRPELTLDLGFDTTIAGANPGEQEAHFGDSRYQIETDLLVDRSFAVEL</sequence>
<accession>A0A2H0TQQ1</accession>